<dbReference type="PANTHER" id="PTHR43394">
    <property type="entry name" value="ATP-DEPENDENT PERMEASE MDL1, MITOCHONDRIAL"/>
    <property type="match status" value="1"/>
</dbReference>
<feature type="transmembrane region" description="Helical" evidence="7">
    <location>
        <begin position="256"/>
        <end position="280"/>
    </location>
</feature>
<feature type="domain" description="ABC transporter" evidence="8">
    <location>
        <begin position="353"/>
        <end position="587"/>
    </location>
</feature>
<organism evidence="10">
    <name type="scientific">Thermosporothrix sp. COM3</name>
    <dbReference type="NCBI Taxonomy" id="2490863"/>
    <lineage>
        <taxon>Bacteria</taxon>
        <taxon>Bacillati</taxon>
        <taxon>Chloroflexota</taxon>
        <taxon>Ktedonobacteria</taxon>
        <taxon>Ktedonobacterales</taxon>
        <taxon>Thermosporotrichaceae</taxon>
        <taxon>Thermosporothrix</taxon>
    </lineage>
</organism>
<gene>
    <name evidence="10" type="ORF">KTC_42870</name>
</gene>
<dbReference type="SMART" id="SM00382">
    <property type="entry name" value="AAA"/>
    <property type="match status" value="1"/>
</dbReference>
<reference evidence="10" key="1">
    <citation type="submission" date="2018-12" db="EMBL/GenBank/DDBJ databases">
        <title>Novel natural products biosynthetic potential of the class Ktedonobacteria.</title>
        <authorList>
            <person name="Zheng Y."/>
            <person name="Saitou A."/>
            <person name="Wang C.M."/>
            <person name="Toyoda A."/>
            <person name="Minakuchi Y."/>
            <person name="Sekiguchi Y."/>
            <person name="Ueda K."/>
            <person name="Takano H."/>
            <person name="Sakai Y."/>
            <person name="Yokota A."/>
            <person name="Yabe S."/>
        </authorList>
    </citation>
    <scope>NUCLEOTIDE SEQUENCE</scope>
    <source>
        <strain evidence="10">COM3</strain>
    </source>
</reference>
<keyword evidence="3" id="KW-0547">Nucleotide-binding</keyword>
<evidence type="ECO:0000256" key="2">
    <source>
        <dbReference type="ARBA" id="ARBA00022692"/>
    </source>
</evidence>
<dbReference type="CDD" id="cd07346">
    <property type="entry name" value="ABC_6TM_exporters"/>
    <property type="match status" value="1"/>
</dbReference>
<dbReference type="AlphaFoldDB" id="A0A455SPA4"/>
<keyword evidence="2 7" id="KW-0812">Transmembrane</keyword>
<keyword evidence="5 7" id="KW-1133">Transmembrane helix</keyword>
<protein>
    <submittedName>
        <fullName evidence="10">ABC transporter</fullName>
    </submittedName>
</protein>
<comment type="subcellular location">
    <subcellularLocation>
        <location evidence="1">Cell membrane</location>
        <topology evidence="1">Multi-pass membrane protein</topology>
    </subcellularLocation>
</comment>
<sequence length="614" mass="67980">MGFIMDGLDAEAYDRTYSDSTLIKRIIGYFKPKLGLVIFVAVLVVLRSLLDTAFPILVSQGLDALTALKDAWNLALGIVGLILLSSVLSWVFNMLRQWLTAKAIGDVVLKLRTDAFNAVMDRDMSFFDEFASGKIVSRVTSDTDSFATVVTLSVNLLSQVLLFILIVCILFTRNWQLALISMAIIPVILAVALGFRYIARKATQRTQRSLARVNSTVQEVISGITVAKNFRQEQNMYGEFKKINGQSYHVNVRAGFLYNGVFPVLVAIANLGTVLVVYFGGKGVLNNSISAGDWFLFTQGIQALWAPVTSIASFWSQFQLGLSASERIFALLDAEPRVHQTDDVPVHNLRGEIEFKHLHFSYDDRQTVLPDFSLKIKAGETVAFVGHTGAGKSSIARLVARFYEYQGGELLIDGQDIRTFNLRDYRRRLGIVPQVPFLFSGTVADNIRYARPGATEKEVIEVANKIGQGDWLEALPNGLNTMVGEAGKALSMGQRQLVALARVLLQDPAIIILDEATASVDPLTEAQIQEGLDVILQNRTAILIAHRLSTIKHADRIIVLNGGRIVEEGNHEALMHRGGHYAELYNTYFRHQSPDYKPGEGFVPVLQTETTNNQ</sequence>
<dbReference type="InterPro" id="IPR027417">
    <property type="entry name" value="P-loop_NTPase"/>
</dbReference>
<name>A0A455SPA4_9CHLR</name>
<dbReference type="GO" id="GO:0005524">
    <property type="term" value="F:ATP binding"/>
    <property type="evidence" value="ECO:0007669"/>
    <property type="project" value="UniProtKB-KW"/>
</dbReference>
<evidence type="ECO:0000313" key="10">
    <source>
        <dbReference type="EMBL" id="BBH89536.1"/>
    </source>
</evidence>
<feature type="transmembrane region" description="Helical" evidence="7">
    <location>
        <begin position="71"/>
        <end position="92"/>
    </location>
</feature>
<dbReference type="InterPro" id="IPR003439">
    <property type="entry name" value="ABC_transporter-like_ATP-bd"/>
</dbReference>
<dbReference type="Pfam" id="PF00005">
    <property type="entry name" value="ABC_tran"/>
    <property type="match status" value="1"/>
</dbReference>
<feature type="transmembrane region" description="Helical" evidence="7">
    <location>
        <begin position="146"/>
        <end position="172"/>
    </location>
</feature>
<evidence type="ECO:0000256" key="7">
    <source>
        <dbReference type="SAM" id="Phobius"/>
    </source>
</evidence>
<accession>A0A455SPA4</accession>
<dbReference type="InterPro" id="IPR036640">
    <property type="entry name" value="ABC1_TM_sf"/>
</dbReference>
<evidence type="ECO:0000256" key="4">
    <source>
        <dbReference type="ARBA" id="ARBA00022840"/>
    </source>
</evidence>
<evidence type="ECO:0000256" key="3">
    <source>
        <dbReference type="ARBA" id="ARBA00022741"/>
    </source>
</evidence>
<dbReference type="CDD" id="cd03254">
    <property type="entry name" value="ABCC_Glucan_exporter_like"/>
    <property type="match status" value="1"/>
</dbReference>
<evidence type="ECO:0000256" key="6">
    <source>
        <dbReference type="ARBA" id="ARBA00023136"/>
    </source>
</evidence>
<keyword evidence="6 7" id="KW-0472">Membrane</keyword>
<feature type="transmembrane region" description="Helical" evidence="7">
    <location>
        <begin position="178"/>
        <end position="199"/>
    </location>
</feature>
<dbReference type="SUPFAM" id="SSF52540">
    <property type="entry name" value="P-loop containing nucleoside triphosphate hydrolases"/>
    <property type="match status" value="1"/>
</dbReference>
<evidence type="ECO:0000259" key="8">
    <source>
        <dbReference type="PROSITE" id="PS50893"/>
    </source>
</evidence>
<dbReference type="Gene3D" id="1.20.1560.10">
    <property type="entry name" value="ABC transporter type 1, transmembrane domain"/>
    <property type="match status" value="1"/>
</dbReference>
<dbReference type="FunFam" id="3.40.50.300:FF:000218">
    <property type="entry name" value="Multidrug ABC transporter ATP-binding protein"/>
    <property type="match status" value="1"/>
</dbReference>
<dbReference type="PROSITE" id="PS50893">
    <property type="entry name" value="ABC_TRANSPORTER_2"/>
    <property type="match status" value="1"/>
</dbReference>
<dbReference type="InterPro" id="IPR039421">
    <property type="entry name" value="Type_1_exporter"/>
</dbReference>
<proteinExistence type="predicted"/>
<dbReference type="SUPFAM" id="SSF90123">
    <property type="entry name" value="ABC transporter transmembrane region"/>
    <property type="match status" value="1"/>
</dbReference>
<dbReference type="EMBL" id="AP019376">
    <property type="protein sequence ID" value="BBH89536.1"/>
    <property type="molecule type" value="Genomic_DNA"/>
</dbReference>
<evidence type="ECO:0000256" key="5">
    <source>
        <dbReference type="ARBA" id="ARBA00022989"/>
    </source>
</evidence>
<feature type="domain" description="ABC transmembrane type-1" evidence="9">
    <location>
        <begin position="38"/>
        <end position="320"/>
    </location>
</feature>
<dbReference type="GO" id="GO:0016887">
    <property type="term" value="F:ATP hydrolysis activity"/>
    <property type="evidence" value="ECO:0007669"/>
    <property type="project" value="InterPro"/>
</dbReference>
<dbReference type="GO" id="GO:0005886">
    <property type="term" value="C:plasma membrane"/>
    <property type="evidence" value="ECO:0007669"/>
    <property type="project" value="UniProtKB-SubCell"/>
</dbReference>
<dbReference type="PROSITE" id="PS50929">
    <property type="entry name" value="ABC_TM1F"/>
    <property type="match status" value="1"/>
</dbReference>
<dbReference type="GO" id="GO:0015421">
    <property type="term" value="F:ABC-type oligopeptide transporter activity"/>
    <property type="evidence" value="ECO:0007669"/>
    <property type="project" value="TreeGrafter"/>
</dbReference>
<evidence type="ECO:0000259" key="9">
    <source>
        <dbReference type="PROSITE" id="PS50929"/>
    </source>
</evidence>
<dbReference type="InterPro" id="IPR003593">
    <property type="entry name" value="AAA+_ATPase"/>
</dbReference>
<keyword evidence="4" id="KW-0067">ATP-binding</keyword>
<dbReference type="Pfam" id="PF00664">
    <property type="entry name" value="ABC_membrane"/>
    <property type="match status" value="1"/>
</dbReference>
<dbReference type="PANTHER" id="PTHR43394:SF1">
    <property type="entry name" value="ATP-BINDING CASSETTE SUB-FAMILY B MEMBER 10, MITOCHONDRIAL"/>
    <property type="match status" value="1"/>
</dbReference>
<dbReference type="InterPro" id="IPR011527">
    <property type="entry name" value="ABC1_TM_dom"/>
</dbReference>
<evidence type="ECO:0000256" key="1">
    <source>
        <dbReference type="ARBA" id="ARBA00004651"/>
    </source>
</evidence>
<dbReference type="Gene3D" id="3.40.50.300">
    <property type="entry name" value="P-loop containing nucleotide triphosphate hydrolases"/>
    <property type="match status" value="1"/>
</dbReference>
<feature type="transmembrane region" description="Helical" evidence="7">
    <location>
        <begin position="34"/>
        <end position="59"/>
    </location>
</feature>